<comment type="subcellular location">
    <subcellularLocation>
        <location evidence="1">Membrane</location>
    </subcellularLocation>
</comment>
<reference evidence="8" key="1">
    <citation type="submission" date="2016-04" db="EMBL/GenBank/DDBJ databases">
        <authorList>
            <person name="Nguyen H.D."/>
            <person name="Kesanakurti P."/>
            <person name="Cullis J."/>
            <person name="Levesque C.A."/>
            <person name="Hambleton S."/>
        </authorList>
    </citation>
    <scope>NUCLEOTIDE SEQUENCE</scope>
    <source>
        <strain evidence="8">DAOMC 238032</strain>
    </source>
</reference>
<evidence type="ECO:0000256" key="4">
    <source>
        <dbReference type="ARBA" id="ARBA00023136"/>
    </source>
</evidence>
<sequence length="194" mass="21175">MALINRPIPSQVGLAFAKQLFAPTLRSGHYFIWATVFGASIWQGSIGAYTSFKALPRRDFGRLQAKLFPVYFSLTAGGTAFLAASFAVLHHGRILKSTTSAWDPTIVQSVVLATASVAQALNYFVVGRKATQVMFKRHALEAAEGKDYSDPTVSAQMKDLTKNFSKLHGYSTILNMACFSALIVQGFWLANFGL</sequence>
<name>A0A177UQF9_9BASI</name>
<accession>A0A177UQF9</accession>
<dbReference type="Proteomes" id="UP000836402">
    <property type="component" value="Unassembled WGS sequence"/>
</dbReference>
<dbReference type="AlphaFoldDB" id="A0A177UQF9"/>
<feature type="transmembrane region" description="Helical" evidence="5">
    <location>
        <begin position="106"/>
        <end position="126"/>
    </location>
</feature>
<evidence type="ECO:0000256" key="2">
    <source>
        <dbReference type="ARBA" id="ARBA00022692"/>
    </source>
</evidence>
<dbReference type="GO" id="GO:0016020">
    <property type="term" value="C:membrane"/>
    <property type="evidence" value="ECO:0007669"/>
    <property type="project" value="UniProtKB-SubCell"/>
</dbReference>
<evidence type="ECO:0000256" key="3">
    <source>
        <dbReference type="ARBA" id="ARBA00022989"/>
    </source>
</evidence>
<evidence type="ECO:0000313" key="8">
    <source>
        <dbReference type="EMBL" id="KAE8264251.1"/>
    </source>
</evidence>
<comment type="caution">
    <text evidence="8">The sequence shown here is derived from an EMBL/GenBank/DDBJ whole genome shotgun (WGS) entry which is preliminary data.</text>
</comment>
<dbReference type="PANTHER" id="PTHR23241">
    <property type="entry name" value="LATE EMBRYOGENESIS ABUNDANT PLANTS LEA-RELATED"/>
    <property type="match status" value="1"/>
</dbReference>
<dbReference type="EMBL" id="CAJHJG010000111">
    <property type="protein sequence ID" value="CAD6897537.1"/>
    <property type="molecule type" value="Genomic_DNA"/>
</dbReference>
<dbReference type="Pfam" id="PF13664">
    <property type="entry name" value="DUF4149"/>
    <property type="match status" value="1"/>
</dbReference>
<keyword evidence="2 5" id="KW-0812">Transmembrane</keyword>
<keyword evidence="4 5" id="KW-0472">Membrane</keyword>
<feature type="transmembrane region" description="Helical" evidence="5">
    <location>
        <begin position="30"/>
        <end position="49"/>
    </location>
</feature>
<protein>
    <recommendedName>
        <fullName evidence="6">TMEM205-like domain-containing protein</fullName>
    </recommendedName>
</protein>
<dbReference type="PANTHER" id="PTHR23241:SF102">
    <property type="entry name" value="LD23009P"/>
    <property type="match status" value="1"/>
</dbReference>
<dbReference type="EMBL" id="LWDD02000079">
    <property type="protein sequence ID" value="KAE8264251.1"/>
    <property type="molecule type" value="Genomic_DNA"/>
</dbReference>
<keyword evidence="10" id="KW-1185">Reference proteome</keyword>
<evidence type="ECO:0000256" key="5">
    <source>
        <dbReference type="SAM" id="Phobius"/>
    </source>
</evidence>
<evidence type="ECO:0000313" key="10">
    <source>
        <dbReference type="Proteomes" id="UP000836402"/>
    </source>
</evidence>
<dbReference type="Proteomes" id="UP000077671">
    <property type="component" value="Unassembled WGS sequence"/>
</dbReference>
<dbReference type="InterPro" id="IPR025423">
    <property type="entry name" value="TMEM205-like"/>
</dbReference>
<proteinExistence type="predicted"/>
<gene>
    <name evidence="8" type="ORF">A4X03_0g1081</name>
    <name evidence="7" type="ORF">JKIAZH3_G847</name>
</gene>
<feature type="transmembrane region" description="Helical" evidence="5">
    <location>
        <begin position="167"/>
        <end position="190"/>
    </location>
</feature>
<dbReference type="InterPro" id="IPR053009">
    <property type="entry name" value="Xanthocillin_Biosynth-Assoc"/>
</dbReference>
<evidence type="ECO:0000313" key="7">
    <source>
        <dbReference type="EMBL" id="CAD6897537.1"/>
    </source>
</evidence>
<reference evidence="8" key="2">
    <citation type="journal article" date="2019" name="IMA Fungus">
        <title>Genome sequencing and comparison of five Tilletia species to identify candidate genes for the detection of regulated species infecting wheat.</title>
        <authorList>
            <person name="Nguyen H.D.T."/>
            <person name="Sultana T."/>
            <person name="Kesanakurti P."/>
            <person name="Hambleton S."/>
        </authorList>
    </citation>
    <scope>NUCLEOTIDE SEQUENCE</scope>
    <source>
        <strain evidence="8">DAOMC 238032</strain>
    </source>
</reference>
<feature type="transmembrane region" description="Helical" evidence="5">
    <location>
        <begin position="70"/>
        <end position="94"/>
    </location>
</feature>
<reference evidence="7" key="3">
    <citation type="submission" date="2020-10" db="EMBL/GenBank/DDBJ databases">
        <authorList>
            <person name="Sedaghatjoo S."/>
        </authorList>
    </citation>
    <scope>NUCLEOTIDE SEQUENCE</scope>
    <source>
        <strain evidence="7">AZH3</strain>
    </source>
</reference>
<organism evidence="8 9">
    <name type="scientific">Tilletia caries</name>
    <name type="common">wheat bunt fungus</name>
    <dbReference type="NCBI Taxonomy" id="13290"/>
    <lineage>
        <taxon>Eukaryota</taxon>
        <taxon>Fungi</taxon>
        <taxon>Dikarya</taxon>
        <taxon>Basidiomycota</taxon>
        <taxon>Ustilaginomycotina</taxon>
        <taxon>Exobasidiomycetes</taxon>
        <taxon>Tilletiales</taxon>
        <taxon>Tilletiaceae</taxon>
        <taxon>Tilletia</taxon>
    </lineage>
</organism>
<keyword evidence="3 5" id="KW-1133">Transmembrane helix</keyword>
<evidence type="ECO:0000313" key="9">
    <source>
        <dbReference type="Proteomes" id="UP000077671"/>
    </source>
</evidence>
<evidence type="ECO:0000256" key="1">
    <source>
        <dbReference type="ARBA" id="ARBA00004370"/>
    </source>
</evidence>
<feature type="domain" description="TMEM205-like" evidence="6">
    <location>
        <begin position="32"/>
        <end position="138"/>
    </location>
</feature>
<evidence type="ECO:0000259" key="6">
    <source>
        <dbReference type="Pfam" id="PF13664"/>
    </source>
</evidence>